<dbReference type="EMBL" id="CAWYQH010000097">
    <property type="protein sequence ID" value="CAK8684066.1"/>
    <property type="molecule type" value="Genomic_DNA"/>
</dbReference>
<dbReference type="Proteomes" id="UP001642483">
    <property type="component" value="Unassembled WGS sequence"/>
</dbReference>
<accession>A0ABP0FWT7</accession>
<evidence type="ECO:0000256" key="1">
    <source>
        <dbReference type="SAM" id="MobiDB-lite"/>
    </source>
</evidence>
<sequence length="432" mass="47441">MRKIALIFAAALIGVGSCFLIAGIITSNVVQVCRGPPESSSAMRLLEHGMRSGFGRMPGFKSEERKQICIEQGLFYIGFVMPDGTVYLQTPLEEQKQYSRVVAGLLLVGTACAVVSFHFFLIASCGADRRNPKKEFRAAKHNIQGTVIQSISVALLIAGVSILTNEKSKAVGHPQTFILQVLSATAGIDSASIDLTAAGNTPFNFNPSLDQNRSNVFNERNFGKNNELGMPTKGISVSLITTSQPLLHNTEDQSSNTDLNFTLPISTTQGSRQQVKFRTNSSSYTDFSRTSSTVVSIENSSSHRNSTDNNSPILSDNSTLNSSTNEDLWDEIEEILNSLILTNSHSEDDVLFVEERRKRRAPRRNRFFFSGPNSAGIKMLFQFFDSFPVFGYSMYFLWCGCIFHASALAAGIINWKLACSGRISRITAYVSA</sequence>
<proteinExistence type="predicted"/>
<evidence type="ECO:0000313" key="4">
    <source>
        <dbReference type="Proteomes" id="UP001642483"/>
    </source>
</evidence>
<feature type="region of interest" description="Disordered" evidence="1">
    <location>
        <begin position="298"/>
        <end position="321"/>
    </location>
</feature>
<evidence type="ECO:0000313" key="3">
    <source>
        <dbReference type="EMBL" id="CAK8684066.1"/>
    </source>
</evidence>
<reference evidence="3 4" key="1">
    <citation type="submission" date="2024-02" db="EMBL/GenBank/DDBJ databases">
        <authorList>
            <person name="Daric V."/>
            <person name="Darras S."/>
        </authorList>
    </citation>
    <scope>NUCLEOTIDE SEQUENCE [LARGE SCALE GENOMIC DNA]</scope>
</reference>
<keyword evidence="4" id="KW-1185">Reference proteome</keyword>
<evidence type="ECO:0000256" key="2">
    <source>
        <dbReference type="SAM" id="Phobius"/>
    </source>
</evidence>
<gene>
    <name evidence="3" type="ORF">CVLEPA_LOCUS15066</name>
</gene>
<comment type="caution">
    <text evidence="3">The sequence shown here is derived from an EMBL/GenBank/DDBJ whole genome shotgun (WGS) entry which is preliminary data.</text>
</comment>
<protein>
    <submittedName>
        <fullName evidence="3">Uncharacterized protein</fullName>
    </submittedName>
</protein>
<keyword evidence="2" id="KW-0472">Membrane</keyword>
<organism evidence="3 4">
    <name type="scientific">Clavelina lepadiformis</name>
    <name type="common">Light-bulb sea squirt</name>
    <name type="synonym">Ascidia lepadiformis</name>
    <dbReference type="NCBI Taxonomy" id="159417"/>
    <lineage>
        <taxon>Eukaryota</taxon>
        <taxon>Metazoa</taxon>
        <taxon>Chordata</taxon>
        <taxon>Tunicata</taxon>
        <taxon>Ascidiacea</taxon>
        <taxon>Aplousobranchia</taxon>
        <taxon>Clavelinidae</taxon>
        <taxon>Clavelina</taxon>
    </lineage>
</organism>
<feature type="compositionally biased region" description="Polar residues" evidence="1">
    <location>
        <begin position="303"/>
        <end position="313"/>
    </location>
</feature>
<feature type="transmembrane region" description="Helical" evidence="2">
    <location>
        <begin position="395"/>
        <end position="415"/>
    </location>
</feature>
<feature type="transmembrane region" description="Helical" evidence="2">
    <location>
        <begin position="101"/>
        <end position="127"/>
    </location>
</feature>
<feature type="transmembrane region" description="Helical" evidence="2">
    <location>
        <begin position="366"/>
        <end position="383"/>
    </location>
</feature>
<keyword evidence="2" id="KW-1133">Transmembrane helix</keyword>
<dbReference type="PROSITE" id="PS51257">
    <property type="entry name" value="PROKAR_LIPOPROTEIN"/>
    <property type="match status" value="1"/>
</dbReference>
<keyword evidence="2" id="KW-0812">Transmembrane</keyword>
<name>A0ABP0FWT7_CLALP</name>